<gene>
    <name evidence="4" type="ORF">B2A_01187</name>
</gene>
<evidence type="ECO:0000256" key="2">
    <source>
        <dbReference type="ARBA" id="ARBA00022840"/>
    </source>
</evidence>
<dbReference type="GO" id="GO:0005524">
    <property type="term" value="F:ATP binding"/>
    <property type="evidence" value="ECO:0007669"/>
    <property type="project" value="UniProtKB-KW"/>
</dbReference>
<name>T1CIH4_9ZZZZ</name>
<reference evidence="4" key="1">
    <citation type="submission" date="2013-08" db="EMBL/GenBank/DDBJ databases">
        <authorList>
            <person name="Mendez C."/>
            <person name="Richter M."/>
            <person name="Ferrer M."/>
            <person name="Sanchez J."/>
        </authorList>
    </citation>
    <scope>NUCLEOTIDE SEQUENCE</scope>
</reference>
<sequence>MGDYMYNQEKDMSKDRFTTGIGGLDTMLYGGVPINNQVIIAGGPGSGKTLMSFEICYNSAKAGKPAVFLALEESPEAVIKNAKEAFPDFKDIDDLIAKKMLYVDGEGSSNKLQQESDSSKYIFGNMVADIEGILSEYNAKCLVIDSISLIKLMLEDELSYRRSMISLVSNLRRLDVTSFLTVEMPSSERKDLKFTPEFYIFDGIITMYQTGQEDKRTLAIEVVKMRGTNHSWVLSPYEIESGGFKVFTIEE</sequence>
<evidence type="ECO:0000259" key="3">
    <source>
        <dbReference type="PROSITE" id="PS51146"/>
    </source>
</evidence>
<proteinExistence type="predicted"/>
<evidence type="ECO:0000256" key="1">
    <source>
        <dbReference type="ARBA" id="ARBA00022741"/>
    </source>
</evidence>
<dbReference type="CDD" id="cd01124">
    <property type="entry name" value="KaiC-like"/>
    <property type="match status" value="1"/>
</dbReference>
<comment type="caution">
    <text evidence="4">The sequence shown here is derived from an EMBL/GenBank/DDBJ whole genome shotgun (WGS) entry which is preliminary data.</text>
</comment>
<dbReference type="SUPFAM" id="SSF52540">
    <property type="entry name" value="P-loop containing nucleoside triphosphate hydrolases"/>
    <property type="match status" value="1"/>
</dbReference>
<dbReference type="Gene3D" id="3.40.50.300">
    <property type="entry name" value="P-loop containing nucleotide triphosphate hydrolases"/>
    <property type="match status" value="1"/>
</dbReference>
<evidence type="ECO:0000313" key="4">
    <source>
        <dbReference type="EMBL" id="EQD66359.1"/>
    </source>
</evidence>
<dbReference type="InterPro" id="IPR010624">
    <property type="entry name" value="KaiC_dom"/>
</dbReference>
<organism evidence="4">
    <name type="scientific">mine drainage metagenome</name>
    <dbReference type="NCBI Taxonomy" id="410659"/>
    <lineage>
        <taxon>unclassified sequences</taxon>
        <taxon>metagenomes</taxon>
        <taxon>ecological metagenomes</taxon>
    </lineage>
</organism>
<keyword evidence="1" id="KW-0547">Nucleotide-binding</keyword>
<keyword evidence="2" id="KW-0067">ATP-binding</keyword>
<dbReference type="PANTHER" id="PTHR43637:SF1">
    <property type="entry name" value="UPF0273 PROTEIN TM_0370"/>
    <property type="match status" value="1"/>
</dbReference>
<dbReference type="PROSITE" id="PS51146">
    <property type="entry name" value="KAIC"/>
    <property type="match status" value="1"/>
</dbReference>
<dbReference type="InterPro" id="IPR014774">
    <property type="entry name" value="KaiC-like_dom"/>
</dbReference>
<protein>
    <submittedName>
        <fullName evidence="4">Circadian clock protein, KaiC</fullName>
    </submittedName>
</protein>
<dbReference type="InterPro" id="IPR027417">
    <property type="entry name" value="P-loop_NTPase"/>
</dbReference>
<accession>T1CIH4</accession>
<reference evidence="4" key="2">
    <citation type="journal article" date="2014" name="ISME J.">
        <title>Microbial stratification in low pH oxic and suboxic macroscopic growths along an acid mine drainage.</title>
        <authorList>
            <person name="Mendez-Garcia C."/>
            <person name="Mesa V."/>
            <person name="Sprenger R.R."/>
            <person name="Richter M."/>
            <person name="Diez M.S."/>
            <person name="Solano J."/>
            <person name="Bargiela R."/>
            <person name="Golyshina O.V."/>
            <person name="Manteca A."/>
            <person name="Ramos J.L."/>
            <person name="Gallego J.R."/>
            <person name="Llorente I."/>
            <person name="Martins Dos Santos V.A."/>
            <person name="Jensen O.N."/>
            <person name="Pelaez A.I."/>
            <person name="Sanchez J."/>
            <person name="Ferrer M."/>
        </authorList>
    </citation>
    <scope>NUCLEOTIDE SEQUENCE</scope>
</reference>
<dbReference type="Pfam" id="PF06745">
    <property type="entry name" value="ATPase"/>
    <property type="match status" value="1"/>
</dbReference>
<dbReference type="PANTHER" id="PTHR43637">
    <property type="entry name" value="UPF0273 PROTEIN TM_0370"/>
    <property type="match status" value="1"/>
</dbReference>
<dbReference type="AlphaFoldDB" id="T1CIH4"/>
<dbReference type="EMBL" id="AUZZ01000895">
    <property type="protein sequence ID" value="EQD66359.1"/>
    <property type="molecule type" value="Genomic_DNA"/>
</dbReference>
<feature type="domain" description="KaiC" evidence="3">
    <location>
        <begin position="15"/>
        <end position="251"/>
    </location>
</feature>